<dbReference type="Proteomes" id="UP001419268">
    <property type="component" value="Unassembled WGS sequence"/>
</dbReference>
<reference evidence="2 3" key="1">
    <citation type="submission" date="2024-01" db="EMBL/GenBank/DDBJ databases">
        <title>Genome assemblies of Stephania.</title>
        <authorList>
            <person name="Yang L."/>
        </authorList>
    </citation>
    <scope>NUCLEOTIDE SEQUENCE [LARGE SCALE GENOMIC DNA]</scope>
    <source>
        <strain evidence="2">JXDWG</strain>
        <tissue evidence="2">Leaf</tissue>
    </source>
</reference>
<gene>
    <name evidence="2" type="ORF">Scep_015114</name>
</gene>
<organism evidence="2 3">
    <name type="scientific">Stephania cephalantha</name>
    <dbReference type="NCBI Taxonomy" id="152367"/>
    <lineage>
        <taxon>Eukaryota</taxon>
        <taxon>Viridiplantae</taxon>
        <taxon>Streptophyta</taxon>
        <taxon>Embryophyta</taxon>
        <taxon>Tracheophyta</taxon>
        <taxon>Spermatophyta</taxon>
        <taxon>Magnoliopsida</taxon>
        <taxon>Ranunculales</taxon>
        <taxon>Menispermaceae</taxon>
        <taxon>Menispermoideae</taxon>
        <taxon>Cissampelideae</taxon>
        <taxon>Stephania</taxon>
    </lineage>
</organism>
<feature type="domain" description="Reverse transcriptase Ty1/copia-type" evidence="1">
    <location>
        <begin position="1"/>
        <end position="68"/>
    </location>
</feature>
<comment type="caution">
    <text evidence="2">The sequence shown here is derived from an EMBL/GenBank/DDBJ whole genome shotgun (WGS) entry which is preliminary data.</text>
</comment>
<dbReference type="EMBL" id="JBBNAG010000006">
    <property type="protein sequence ID" value="KAK9126268.1"/>
    <property type="molecule type" value="Genomic_DNA"/>
</dbReference>
<proteinExistence type="predicted"/>
<keyword evidence="3" id="KW-1185">Reference proteome</keyword>
<protein>
    <recommendedName>
        <fullName evidence="1">Reverse transcriptase Ty1/copia-type domain-containing protein</fullName>
    </recommendedName>
</protein>
<dbReference type="InterPro" id="IPR013103">
    <property type="entry name" value="RVT_2"/>
</dbReference>
<name>A0AAP0J2P4_9MAGN</name>
<evidence type="ECO:0000313" key="2">
    <source>
        <dbReference type="EMBL" id="KAK9126268.1"/>
    </source>
</evidence>
<sequence length="128" mass="14885">MEQPKGFGMLGQEKKIKKLVKSLYGLKQVPMQWHEKFDMVVQSFRFKVNDVDKCIYSKLDNDFDVIICFVQSFGFKGNDVDKCIYSKLDNDVDVIICLYVDDKLIFGISLALVEETKRFLSTSFDMKD</sequence>
<dbReference type="Pfam" id="PF07727">
    <property type="entry name" value="RVT_2"/>
    <property type="match status" value="1"/>
</dbReference>
<accession>A0AAP0J2P4</accession>
<evidence type="ECO:0000313" key="3">
    <source>
        <dbReference type="Proteomes" id="UP001419268"/>
    </source>
</evidence>
<dbReference type="AlphaFoldDB" id="A0AAP0J2P4"/>
<evidence type="ECO:0000259" key="1">
    <source>
        <dbReference type="Pfam" id="PF07727"/>
    </source>
</evidence>